<keyword evidence="4 12" id="KW-0732">Signal</keyword>
<dbReference type="GO" id="GO:0031012">
    <property type="term" value="C:extracellular matrix"/>
    <property type="evidence" value="ECO:0007669"/>
    <property type="project" value="TreeGrafter"/>
</dbReference>
<reference evidence="13" key="1">
    <citation type="submission" date="2025-08" db="UniProtKB">
        <authorList>
            <consortium name="Ensembl"/>
        </authorList>
    </citation>
    <scope>IDENTIFICATION</scope>
</reference>
<proteinExistence type="inferred from homology"/>
<sequence length="599" mass="68092">MKLVFVIVLALALYPSEELEFIEQRLHFNNSAIVLTKVDLSRALRRVDPRFLSVTIDASLASDEKFMNLLGSSKIRALARALTPAFLRFGGTRQDFMVFTPQEYNWQSKVPSDSNLCERVGLPSLLEDSLKKQWVLQQILLKKEDLQRKYKKVKFTEATVDQLYSFTNCSGLELIFGLNALLRTADNRWNSSNAEALMQYCASRQYKMSWELGNEPNSYEKKAGVRVDGFQLGEDFVHLRKIMTESRFYQNSGLYGPDVGQPRDHRIDILEGFLQSGSEAVDACTWHHYYVNGRDTSLEDFLDPEVLDTLALKTNEVLEKVKQASPQKRVWLGETSSAYGGGALGLSDTFVAGFMWLDKLSLGAKLGLDVIMRQVFIGSGSYHLVDDNLDPLPDYWLSVLYKRLVGQEVLSLKAFPNFKKFHKRVRLYLHCTNKKSSKNGAVTLIAMNLNHKAARVSVPAYMASSTVVAFVLESDQSGEEGLYSRSVKLNGEVLKMVDDTTLPDLKGVHLPPQSLSTSVPTLYPFMCTVISGHQHVCHSNTEIEYSRSLYLKLEYLIFWCCRIHLFCHLRVCCKYSKTQTLLYCLHLKFYLAMDDRSLI</sequence>
<dbReference type="Pfam" id="PF03662">
    <property type="entry name" value="Glyco_hydro_79n"/>
    <property type="match status" value="1"/>
</dbReference>
<feature type="chain" id="PRO_5034506155" description="Heparanase" evidence="12">
    <location>
        <begin position="19"/>
        <end position="599"/>
    </location>
</feature>
<evidence type="ECO:0000256" key="8">
    <source>
        <dbReference type="ARBA" id="ARBA00023180"/>
    </source>
</evidence>
<dbReference type="InterPro" id="IPR017853">
    <property type="entry name" value="GH"/>
</dbReference>
<name>A0A8C6US88_9GOBI</name>
<evidence type="ECO:0000256" key="6">
    <source>
        <dbReference type="ARBA" id="ARBA00022889"/>
    </source>
</evidence>
<reference evidence="13" key="2">
    <citation type="submission" date="2025-09" db="UniProtKB">
        <authorList>
            <consortium name="Ensembl"/>
        </authorList>
    </citation>
    <scope>IDENTIFICATION</scope>
</reference>
<evidence type="ECO:0000256" key="2">
    <source>
        <dbReference type="ARBA" id="ARBA00009800"/>
    </source>
</evidence>
<protein>
    <recommendedName>
        <fullName evidence="11">Heparanase</fullName>
        <ecNumber evidence="10">3.2.1.166</ecNumber>
    </recommendedName>
</protein>
<comment type="similarity">
    <text evidence="2">Belongs to the glycosyl hydrolase 79 family.</text>
</comment>
<keyword evidence="8" id="KW-0325">Glycoprotein</keyword>
<dbReference type="GO" id="GO:0016020">
    <property type="term" value="C:membrane"/>
    <property type="evidence" value="ECO:0007669"/>
    <property type="project" value="InterPro"/>
</dbReference>
<dbReference type="AlphaFoldDB" id="A0A8C6US88"/>
<dbReference type="FunFam" id="3.20.20.80:FF:000024">
    <property type="entry name" value="Heparanase 2"/>
    <property type="match status" value="1"/>
</dbReference>
<comment type="subcellular location">
    <subcellularLocation>
        <location evidence="1">Secreted</location>
    </subcellularLocation>
</comment>
<evidence type="ECO:0000256" key="1">
    <source>
        <dbReference type="ARBA" id="ARBA00004613"/>
    </source>
</evidence>
<evidence type="ECO:0000313" key="14">
    <source>
        <dbReference type="Proteomes" id="UP000694523"/>
    </source>
</evidence>
<dbReference type="EC" id="3.2.1.166" evidence="10"/>
<dbReference type="SUPFAM" id="SSF51445">
    <property type="entry name" value="(Trans)glycosidases"/>
    <property type="match status" value="1"/>
</dbReference>
<dbReference type="Ensembl" id="ENSNMLT00000043770.1">
    <property type="protein sequence ID" value="ENSNMLP00000039343.1"/>
    <property type="gene ID" value="ENSNMLG00000024189.1"/>
</dbReference>
<dbReference type="PANTHER" id="PTHR46145:SF3">
    <property type="entry name" value="HEPARANASE"/>
    <property type="match status" value="1"/>
</dbReference>
<evidence type="ECO:0000256" key="7">
    <source>
        <dbReference type="ARBA" id="ARBA00023157"/>
    </source>
</evidence>
<keyword evidence="7" id="KW-1015">Disulfide bond</keyword>
<evidence type="ECO:0000313" key="13">
    <source>
        <dbReference type="Ensembl" id="ENSNMLP00000039343.1"/>
    </source>
</evidence>
<accession>A0A8C6US88</accession>
<keyword evidence="5" id="KW-0378">Hydrolase</keyword>
<evidence type="ECO:0000256" key="9">
    <source>
        <dbReference type="ARBA" id="ARBA00036917"/>
    </source>
</evidence>
<keyword evidence="14" id="KW-1185">Reference proteome</keyword>
<dbReference type="GO" id="GO:0060055">
    <property type="term" value="P:angiogenesis involved in wound healing"/>
    <property type="evidence" value="ECO:0007669"/>
    <property type="project" value="TreeGrafter"/>
</dbReference>
<organism evidence="13 14">
    <name type="scientific">Neogobius melanostomus</name>
    <name type="common">round goby</name>
    <dbReference type="NCBI Taxonomy" id="47308"/>
    <lineage>
        <taxon>Eukaryota</taxon>
        <taxon>Metazoa</taxon>
        <taxon>Chordata</taxon>
        <taxon>Craniata</taxon>
        <taxon>Vertebrata</taxon>
        <taxon>Euteleostomi</taxon>
        <taxon>Actinopterygii</taxon>
        <taxon>Neopterygii</taxon>
        <taxon>Teleostei</taxon>
        <taxon>Neoteleostei</taxon>
        <taxon>Acanthomorphata</taxon>
        <taxon>Gobiaria</taxon>
        <taxon>Gobiiformes</taxon>
        <taxon>Gobioidei</taxon>
        <taxon>Gobiidae</taxon>
        <taxon>Benthophilinae</taxon>
        <taxon>Neogobiini</taxon>
        <taxon>Neogobius</taxon>
    </lineage>
</organism>
<comment type="catalytic activity">
    <reaction evidence="9">
        <text>endohydrolysis of (1-&gt;4)-beta-D-glycosidic bonds of heparan sulfate chains in heparan sulfate proteoglycan.</text>
        <dbReference type="EC" id="3.2.1.166"/>
    </reaction>
</comment>
<dbReference type="GO" id="GO:0007160">
    <property type="term" value="P:cell-matrix adhesion"/>
    <property type="evidence" value="ECO:0007669"/>
    <property type="project" value="TreeGrafter"/>
</dbReference>
<dbReference type="GO" id="GO:0016798">
    <property type="term" value="F:hydrolase activity, acting on glycosyl bonds"/>
    <property type="evidence" value="ECO:0007669"/>
    <property type="project" value="InterPro"/>
</dbReference>
<dbReference type="PANTHER" id="PTHR46145">
    <property type="entry name" value="HEPARANASE"/>
    <property type="match status" value="1"/>
</dbReference>
<keyword evidence="3" id="KW-0964">Secreted</keyword>
<evidence type="ECO:0000256" key="12">
    <source>
        <dbReference type="SAM" id="SignalP"/>
    </source>
</evidence>
<evidence type="ECO:0000256" key="3">
    <source>
        <dbReference type="ARBA" id="ARBA00022525"/>
    </source>
</evidence>
<keyword evidence="6" id="KW-0130">Cell adhesion</keyword>
<dbReference type="Proteomes" id="UP000694523">
    <property type="component" value="Unplaced"/>
</dbReference>
<evidence type="ECO:0000256" key="10">
    <source>
        <dbReference type="ARBA" id="ARBA00039100"/>
    </source>
</evidence>
<evidence type="ECO:0000256" key="11">
    <source>
        <dbReference type="ARBA" id="ARBA00040414"/>
    </source>
</evidence>
<dbReference type="GO" id="GO:0005615">
    <property type="term" value="C:extracellular space"/>
    <property type="evidence" value="ECO:0007669"/>
    <property type="project" value="TreeGrafter"/>
</dbReference>
<dbReference type="InterPro" id="IPR005199">
    <property type="entry name" value="Glyco_hydro_79"/>
</dbReference>
<evidence type="ECO:0000256" key="4">
    <source>
        <dbReference type="ARBA" id="ARBA00022729"/>
    </source>
</evidence>
<feature type="signal peptide" evidence="12">
    <location>
        <begin position="1"/>
        <end position="18"/>
    </location>
</feature>
<dbReference type="Gene3D" id="3.20.20.80">
    <property type="entry name" value="Glycosidases"/>
    <property type="match status" value="1"/>
</dbReference>
<evidence type="ECO:0000256" key="5">
    <source>
        <dbReference type="ARBA" id="ARBA00022801"/>
    </source>
</evidence>